<dbReference type="HOGENOM" id="CLU_786682_0_0_2"/>
<proteinExistence type="predicted"/>
<dbReference type="KEGG" id="mhi:Mhar_1455"/>
<feature type="domain" description="Rhodanese" evidence="2">
    <location>
        <begin position="121"/>
        <end position="221"/>
    </location>
</feature>
<dbReference type="SUPFAM" id="SSF52821">
    <property type="entry name" value="Rhodanese/Cell cycle control phosphatase"/>
    <property type="match status" value="2"/>
</dbReference>
<dbReference type="GO" id="GO:0004792">
    <property type="term" value="F:thiosulfate-cyanide sulfurtransferase activity"/>
    <property type="evidence" value="ECO:0007669"/>
    <property type="project" value="InterPro"/>
</dbReference>
<dbReference type="STRING" id="1110509.Mhar_1455"/>
<sequence>MYLPPDRGVIIIENSRSIPTREGGGRISGGLLRSAISFIMFFAVLTSISSAGGNMNCPDCPDWSNFDAWWARYHKNPAAAEPSTPQAARTQAVEARNSSEEVEVERGEYPVASILIRPGDDLEGRVLLDARSPEDYERGHLPGARNLYWRSLRAGDVLDLEVAAGELRRLGVNETDSIVVYGRGDDSAYLFWALDYLGHQDLSLLDGDVEAFPEVGLVQNSPEPAPSNYTPSLRPELLVNESILKEAQGSVRVQIVDTRSSYSDRAASRISNSMYFKPEEIYSDPEARTLKSPEELDQLFLRRGLEDRMVQIVYGTPEACGLYVALKAMGYRATVLDGTWWKRTEFAVSSLS</sequence>
<gene>
    <name evidence="3" type="ordered locus">Mhar_1455</name>
</gene>
<dbReference type="Pfam" id="PF00581">
    <property type="entry name" value="Rhodanese"/>
    <property type="match status" value="1"/>
</dbReference>
<dbReference type="PROSITE" id="PS50206">
    <property type="entry name" value="RHODANESE_3"/>
    <property type="match status" value="2"/>
</dbReference>
<accession>G7WKJ2</accession>
<dbReference type="AlphaFoldDB" id="G7WKJ2"/>
<dbReference type="PANTHER" id="PTHR43855:SF1">
    <property type="entry name" value="THIOSULFATE SULFURTRANSFERASE"/>
    <property type="match status" value="1"/>
</dbReference>
<evidence type="ECO:0000313" key="3">
    <source>
        <dbReference type="EMBL" id="AET64819.1"/>
    </source>
</evidence>
<evidence type="ECO:0000259" key="2">
    <source>
        <dbReference type="PROSITE" id="PS50206"/>
    </source>
</evidence>
<reference evidence="3 4" key="1">
    <citation type="journal article" date="2012" name="PLoS ONE">
        <title>The genome characteristics and predicted function of methyl-group oxidation pathway in the obligate aceticlastic methanogens, Methanosaeta spp.</title>
        <authorList>
            <person name="Zhu J."/>
            <person name="Zheng H."/>
            <person name="Ai G."/>
            <person name="Zhang G."/>
            <person name="Liu D."/>
            <person name="Liu X."/>
            <person name="Dong X."/>
        </authorList>
    </citation>
    <scope>NUCLEOTIDE SEQUENCE [LARGE SCALE GENOMIC DNA]</scope>
    <source>
        <strain evidence="3 4">6Ac</strain>
    </source>
</reference>
<dbReference type="InterPro" id="IPR051126">
    <property type="entry name" value="Thiosulfate_sulfurtransferase"/>
</dbReference>
<dbReference type="PROSITE" id="PS00380">
    <property type="entry name" value="RHODANESE_1"/>
    <property type="match status" value="1"/>
</dbReference>
<keyword evidence="4" id="KW-1185">Reference proteome</keyword>
<dbReference type="Proteomes" id="UP000005877">
    <property type="component" value="Chromosome"/>
</dbReference>
<dbReference type="InterPro" id="IPR001763">
    <property type="entry name" value="Rhodanese-like_dom"/>
</dbReference>
<dbReference type="PATRIC" id="fig|1110509.7.peg.1622"/>
<dbReference type="EMBL" id="CP003117">
    <property type="protein sequence ID" value="AET64819.1"/>
    <property type="molecule type" value="Genomic_DNA"/>
</dbReference>
<organism evidence="3 4">
    <name type="scientific">Methanothrix harundinacea (strain 6Ac)</name>
    <name type="common">Methanosaeta harundinacea</name>
    <dbReference type="NCBI Taxonomy" id="1110509"/>
    <lineage>
        <taxon>Archaea</taxon>
        <taxon>Methanobacteriati</taxon>
        <taxon>Methanobacteriota</taxon>
        <taxon>Stenosarchaea group</taxon>
        <taxon>Methanomicrobia</taxon>
        <taxon>Methanotrichales</taxon>
        <taxon>Methanotrichaceae</taxon>
        <taxon>Methanothrix</taxon>
    </lineage>
</organism>
<name>G7WKJ2_METH6</name>
<dbReference type="PANTHER" id="PTHR43855">
    <property type="entry name" value="THIOSULFATE SULFURTRANSFERASE"/>
    <property type="match status" value="1"/>
</dbReference>
<dbReference type="SMART" id="SM00450">
    <property type="entry name" value="RHOD"/>
    <property type="match status" value="1"/>
</dbReference>
<evidence type="ECO:0000256" key="1">
    <source>
        <dbReference type="ARBA" id="ARBA00022737"/>
    </source>
</evidence>
<dbReference type="InterPro" id="IPR001307">
    <property type="entry name" value="Thiosulphate_STrfase_CS"/>
</dbReference>
<protein>
    <submittedName>
        <fullName evidence="3">Rhodanese domain protein</fullName>
    </submittedName>
</protein>
<keyword evidence="1" id="KW-0677">Repeat</keyword>
<evidence type="ECO:0000313" key="4">
    <source>
        <dbReference type="Proteomes" id="UP000005877"/>
    </source>
</evidence>
<dbReference type="Gene3D" id="3.40.250.10">
    <property type="entry name" value="Rhodanese-like domain"/>
    <property type="match status" value="2"/>
</dbReference>
<dbReference type="InterPro" id="IPR036873">
    <property type="entry name" value="Rhodanese-like_dom_sf"/>
</dbReference>
<feature type="domain" description="Rhodanese" evidence="2">
    <location>
        <begin position="249"/>
        <end position="350"/>
    </location>
</feature>